<comment type="caution">
    <text evidence="4">The sequence shown here is derived from an EMBL/GenBank/DDBJ whole genome shotgun (WGS) entry which is preliminary data.</text>
</comment>
<protein>
    <recommendedName>
        <fullName evidence="3">SMODS and SLOG-associating 2TM effector domain-containing protein</fullName>
    </recommendedName>
</protein>
<gene>
    <name evidence="4" type="ORF">DL546_002765</name>
</gene>
<reference evidence="4 5" key="1">
    <citation type="submission" date="2018-08" db="EMBL/GenBank/DDBJ databases">
        <title>Draft genome of the lignicolous fungus Coniochaeta pulveracea.</title>
        <authorList>
            <person name="Borstlap C.J."/>
            <person name="De Witt R.N."/>
            <person name="Botha A."/>
            <person name="Volschenk H."/>
        </authorList>
    </citation>
    <scope>NUCLEOTIDE SEQUENCE [LARGE SCALE GENOMIC DNA]</scope>
    <source>
        <strain evidence="4 5">CAB683</strain>
    </source>
</reference>
<evidence type="ECO:0000259" key="3">
    <source>
        <dbReference type="Pfam" id="PF18142"/>
    </source>
</evidence>
<organism evidence="4 5">
    <name type="scientific">Coniochaeta pulveracea</name>
    <dbReference type="NCBI Taxonomy" id="177199"/>
    <lineage>
        <taxon>Eukaryota</taxon>
        <taxon>Fungi</taxon>
        <taxon>Dikarya</taxon>
        <taxon>Ascomycota</taxon>
        <taxon>Pezizomycotina</taxon>
        <taxon>Sordariomycetes</taxon>
        <taxon>Sordariomycetidae</taxon>
        <taxon>Coniochaetales</taxon>
        <taxon>Coniochaetaceae</taxon>
        <taxon>Coniochaeta</taxon>
    </lineage>
</organism>
<name>A0A420YLS5_9PEZI</name>
<feature type="transmembrane region" description="Helical" evidence="2">
    <location>
        <begin position="106"/>
        <end position="127"/>
    </location>
</feature>
<dbReference type="OrthoDB" id="4472872at2759"/>
<dbReference type="PANTHER" id="PTHR38793">
    <property type="entry name" value="SLATT_FUNGAL DOMAIN-CONTAINING PROTEIN-RELATED"/>
    <property type="match status" value="1"/>
</dbReference>
<dbReference type="Proteomes" id="UP000275385">
    <property type="component" value="Unassembled WGS sequence"/>
</dbReference>
<keyword evidence="5" id="KW-1185">Reference proteome</keyword>
<sequence length="253" mass="26967">MPESISSGGPDKPPPPPSPSPSPSPPPPPPSPQPGIDKTDTDNWGKPIGLPARVASDDVLLIFRRAVGINSDLSPSPSPLRLEANRRPSGIYASCIHITRKKHLQFVLLNSLLWSSYFAQILVGAALTALGPSSASHSGVITGLGALNTVIAGLLALIKGQGLPERLRRDEKEFSRLREWIEETEMLLATGVIGRDRVEVGGLVELAFKKYNAAKMSEENNRPESYVSQTVEQPIGMGRVKVGSGSQGGASKR</sequence>
<dbReference type="Pfam" id="PF18142">
    <property type="entry name" value="SLATT_fungal"/>
    <property type="match status" value="1"/>
</dbReference>
<feature type="domain" description="SMODS and SLOG-associating 2TM effector" evidence="3">
    <location>
        <begin position="99"/>
        <end position="215"/>
    </location>
</feature>
<dbReference type="InterPro" id="IPR041622">
    <property type="entry name" value="SLATT_fungi"/>
</dbReference>
<feature type="region of interest" description="Disordered" evidence="1">
    <location>
        <begin position="1"/>
        <end position="49"/>
    </location>
</feature>
<feature type="transmembrane region" description="Helical" evidence="2">
    <location>
        <begin position="139"/>
        <end position="158"/>
    </location>
</feature>
<evidence type="ECO:0000256" key="2">
    <source>
        <dbReference type="SAM" id="Phobius"/>
    </source>
</evidence>
<proteinExistence type="predicted"/>
<dbReference type="EMBL" id="QVQW01000003">
    <property type="protein sequence ID" value="RKU48756.1"/>
    <property type="molecule type" value="Genomic_DNA"/>
</dbReference>
<evidence type="ECO:0000313" key="4">
    <source>
        <dbReference type="EMBL" id="RKU48756.1"/>
    </source>
</evidence>
<feature type="compositionally biased region" description="Pro residues" evidence="1">
    <location>
        <begin position="11"/>
        <end position="33"/>
    </location>
</feature>
<evidence type="ECO:0000313" key="5">
    <source>
        <dbReference type="Proteomes" id="UP000275385"/>
    </source>
</evidence>
<dbReference type="NCBIfam" id="NF033635">
    <property type="entry name" value="SLATT_fungal"/>
    <property type="match status" value="1"/>
</dbReference>
<keyword evidence="2" id="KW-0472">Membrane</keyword>
<evidence type="ECO:0000256" key="1">
    <source>
        <dbReference type="SAM" id="MobiDB-lite"/>
    </source>
</evidence>
<keyword evidence="2" id="KW-0812">Transmembrane</keyword>
<dbReference type="AlphaFoldDB" id="A0A420YLS5"/>
<keyword evidence="2" id="KW-1133">Transmembrane helix</keyword>
<accession>A0A420YLS5</accession>
<dbReference type="PANTHER" id="PTHR38793:SF3">
    <property type="entry name" value="SMODS AND SLOG-ASSOCIATING 2TM EFFECTOR DOMAIN-CONTAINING PROTEIN"/>
    <property type="match status" value="1"/>
</dbReference>